<dbReference type="InterPro" id="IPR046346">
    <property type="entry name" value="Aminoacid_DH-like_N_sf"/>
</dbReference>
<dbReference type="SUPFAM" id="SSF53223">
    <property type="entry name" value="Aminoacid dehydrogenase-like, N-terminal domain"/>
    <property type="match status" value="1"/>
</dbReference>
<evidence type="ECO:0000256" key="4">
    <source>
        <dbReference type="ARBA" id="ARBA00023027"/>
    </source>
</evidence>
<dbReference type="PATRIC" id="fig|1698265.3.peg.704"/>
<dbReference type="AlphaFoldDB" id="A0A133UF31"/>
<feature type="domain" description="Glutamate/phenylalanine/leucine/valine/L-tryptophan dehydrogenase C-terminal" evidence="7">
    <location>
        <begin position="137"/>
        <end position="358"/>
    </location>
</feature>
<dbReference type="Gene3D" id="3.40.50.720">
    <property type="entry name" value="NAD(P)-binding Rossmann-like Domain"/>
    <property type="match status" value="1"/>
</dbReference>
<keyword evidence="9" id="KW-1185">Reference proteome</keyword>
<evidence type="ECO:0000256" key="6">
    <source>
        <dbReference type="RuleBase" id="RU004417"/>
    </source>
</evidence>
<dbReference type="PANTHER" id="PTHR42722">
    <property type="entry name" value="LEUCINE DEHYDROGENASE"/>
    <property type="match status" value="1"/>
</dbReference>
<dbReference type="PRINTS" id="PR00082">
    <property type="entry name" value="GLFDHDRGNASE"/>
</dbReference>
<dbReference type="InterPro" id="IPR006096">
    <property type="entry name" value="Glu/Leu/Phe/Val/Trp_DH_C"/>
</dbReference>
<dbReference type="InterPro" id="IPR006095">
    <property type="entry name" value="Glu/Leu/Phe/Val/Trp_DH"/>
</dbReference>
<feature type="active site" description="Proton donor/acceptor" evidence="5">
    <location>
        <position position="82"/>
    </location>
</feature>
<dbReference type="EMBL" id="LHXP01000043">
    <property type="protein sequence ID" value="KXA92821.1"/>
    <property type="molecule type" value="Genomic_DNA"/>
</dbReference>
<comment type="similarity">
    <text evidence="1 6">Belongs to the Glu/Leu/Phe/Val dehydrogenases family.</text>
</comment>
<evidence type="ECO:0000259" key="7">
    <source>
        <dbReference type="SMART" id="SM00839"/>
    </source>
</evidence>
<reference evidence="8 9" key="1">
    <citation type="journal article" date="2016" name="Sci. Rep.">
        <title>Metabolic traits of an uncultured archaeal lineage -MSBL1- from brine pools of the Red Sea.</title>
        <authorList>
            <person name="Mwirichia R."/>
            <person name="Alam I."/>
            <person name="Rashid M."/>
            <person name="Vinu M."/>
            <person name="Ba-Alawi W."/>
            <person name="Anthony Kamau A."/>
            <person name="Kamanda Ngugi D."/>
            <person name="Goker M."/>
            <person name="Klenk H.P."/>
            <person name="Bajic V."/>
            <person name="Stingl U."/>
        </authorList>
    </citation>
    <scope>NUCLEOTIDE SEQUENCE [LARGE SCALE GENOMIC DNA]</scope>
    <source>
        <strain evidence="8">SCGC-AAA259E22</strain>
    </source>
</reference>
<protein>
    <recommendedName>
        <fullName evidence="7">Glutamate/phenylalanine/leucine/valine/L-tryptophan dehydrogenase C-terminal domain-containing protein</fullName>
    </recommendedName>
</protein>
<dbReference type="GO" id="GO:0006520">
    <property type="term" value="P:amino acid metabolic process"/>
    <property type="evidence" value="ECO:0007669"/>
    <property type="project" value="InterPro"/>
</dbReference>
<keyword evidence="3 6" id="KW-0560">Oxidoreductase</keyword>
<dbReference type="Pfam" id="PF02812">
    <property type="entry name" value="ELFV_dehydrog_N"/>
    <property type="match status" value="1"/>
</dbReference>
<dbReference type="InterPro" id="IPR016211">
    <property type="entry name" value="Glu/Phe/Leu/Val/Trp_DH_bac/arc"/>
</dbReference>
<dbReference type="Pfam" id="PF00208">
    <property type="entry name" value="ELFV_dehydrog"/>
    <property type="match status" value="1"/>
</dbReference>
<dbReference type="Gene3D" id="3.40.50.10860">
    <property type="entry name" value="Leucine Dehydrogenase, chain A, domain 1"/>
    <property type="match status" value="1"/>
</dbReference>
<dbReference type="InterPro" id="IPR006097">
    <property type="entry name" value="Glu/Leu/Phe/Val/Trp_DH_dimer"/>
</dbReference>
<dbReference type="PANTHER" id="PTHR42722:SF1">
    <property type="entry name" value="VALINE DEHYDROGENASE"/>
    <property type="match status" value="1"/>
</dbReference>
<dbReference type="InterPro" id="IPR036291">
    <property type="entry name" value="NAD(P)-bd_dom_sf"/>
</dbReference>
<comment type="subunit">
    <text evidence="2">Homohexamer.</text>
</comment>
<accession>A0A133UF31</accession>
<evidence type="ECO:0000256" key="1">
    <source>
        <dbReference type="ARBA" id="ARBA00006382"/>
    </source>
</evidence>
<evidence type="ECO:0000313" key="9">
    <source>
        <dbReference type="Proteomes" id="UP000070657"/>
    </source>
</evidence>
<evidence type="ECO:0000256" key="3">
    <source>
        <dbReference type="ARBA" id="ARBA00023002"/>
    </source>
</evidence>
<comment type="caution">
    <text evidence="8">The sequence shown here is derived from an EMBL/GenBank/DDBJ whole genome shotgun (WGS) entry which is preliminary data.</text>
</comment>
<dbReference type="SMART" id="SM00839">
    <property type="entry name" value="ELFV_dehydrog"/>
    <property type="match status" value="1"/>
</dbReference>
<dbReference type="Proteomes" id="UP000070657">
    <property type="component" value="Unassembled WGS sequence"/>
</dbReference>
<gene>
    <name evidence="8" type="ORF">AKJ66_03435</name>
</gene>
<proteinExistence type="inferred from homology"/>
<organism evidence="8 9">
    <name type="scientific">candidate division MSBL1 archaeon SCGC-AAA259E22</name>
    <dbReference type="NCBI Taxonomy" id="1698265"/>
    <lineage>
        <taxon>Archaea</taxon>
        <taxon>Methanobacteriati</taxon>
        <taxon>Methanobacteriota</taxon>
        <taxon>candidate division MSBL1</taxon>
    </lineage>
</organism>
<evidence type="ECO:0000313" key="8">
    <source>
        <dbReference type="EMBL" id="KXA92821.1"/>
    </source>
</evidence>
<name>A0A133UF31_9EURY</name>
<evidence type="ECO:0000256" key="2">
    <source>
        <dbReference type="ARBA" id="ARBA00011643"/>
    </source>
</evidence>
<keyword evidence="4" id="KW-0520">NAD</keyword>
<dbReference type="GO" id="GO:0016639">
    <property type="term" value="F:oxidoreductase activity, acting on the CH-NH2 group of donors, NAD or NADP as acceptor"/>
    <property type="evidence" value="ECO:0007669"/>
    <property type="project" value="InterPro"/>
</dbReference>
<evidence type="ECO:0000256" key="5">
    <source>
        <dbReference type="PIRSR" id="PIRSR000188-1"/>
    </source>
</evidence>
<dbReference type="CDD" id="cd01075">
    <property type="entry name" value="NAD_bind_Leu_Phe_Val_DH"/>
    <property type="match status" value="1"/>
</dbReference>
<sequence length="365" mass="39562">MSRKVFEALAEENHESIDFHYDNSTGLKALVAIHDTSLGIASGGTRVYNYESIEDALADALRLSKAMTYKNAAAGIDLGGGKAVIIGAPEDLTPQLFREYGRRLQMYKGKFSTGEDVGMSEERLKEVEKTTGNIITKDTSYETALGVVRGIEACIERLHGEPSLKEKTIAIRGYGNVGRKLARLLDEEGAKIIAVSDSQGGTVDWDGLNIEGLEKYKKEKSTVSGFQGSISNRKLLGLEVDIFSPCAVGGAINKETVSKLKCDIVAGASNNQLESPKLAKELKERHLLYAPDFVINAGGAIAAYGEIEGLKENEVLEKVSKIRKRMKRVIRNAETENISTVEASYRIAKNTLTKAREGGSSIAVA</sequence>
<dbReference type="SUPFAM" id="SSF51735">
    <property type="entry name" value="NAD(P)-binding Rossmann-fold domains"/>
    <property type="match status" value="1"/>
</dbReference>
<dbReference type="PIRSF" id="PIRSF000188">
    <property type="entry name" value="Phe_leu_dh"/>
    <property type="match status" value="1"/>
</dbReference>